<dbReference type="Proteomes" id="UP000186817">
    <property type="component" value="Unassembled WGS sequence"/>
</dbReference>
<dbReference type="SUPFAM" id="SSF81383">
    <property type="entry name" value="F-box domain"/>
    <property type="match status" value="1"/>
</dbReference>
<gene>
    <name evidence="1" type="ORF">AK812_SmicGene21168</name>
</gene>
<accession>A0A1Q9DN29</accession>
<evidence type="ECO:0000313" key="1">
    <source>
        <dbReference type="EMBL" id="OLP96581.1"/>
    </source>
</evidence>
<dbReference type="AlphaFoldDB" id="A0A1Q9DN29"/>
<evidence type="ECO:0000313" key="2">
    <source>
        <dbReference type="Proteomes" id="UP000186817"/>
    </source>
</evidence>
<name>A0A1Q9DN29_SYMMI</name>
<dbReference type="OrthoDB" id="406741at2759"/>
<proteinExistence type="predicted"/>
<reference evidence="1 2" key="1">
    <citation type="submission" date="2016-02" db="EMBL/GenBank/DDBJ databases">
        <title>Genome analysis of coral dinoflagellate symbionts highlights evolutionary adaptations to a symbiotic lifestyle.</title>
        <authorList>
            <person name="Aranda M."/>
            <person name="Li Y."/>
            <person name="Liew Y.J."/>
            <person name="Baumgarten S."/>
            <person name="Simakov O."/>
            <person name="Wilson M."/>
            <person name="Piel J."/>
            <person name="Ashoor H."/>
            <person name="Bougouffa S."/>
            <person name="Bajic V.B."/>
            <person name="Ryu T."/>
            <person name="Ravasi T."/>
            <person name="Bayer T."/>
            <person name="Micklem G."/>
            <person name="Kim H."/>
            <person name="Bhak J."/>
            <person name="Lajeunesse T.C."/>
            <person name="Voolstra C.R."/>
        </authorList>
    </citation>
    <scope>NUCLEOTIDE SEQUENCE [LARGE SCALE GENOMIC DNA]</scope>
    <source>
        <strain evidence="1 2">CCMP2467</strain>
    </source>
</reference>
<protein>
    <submittedName>
        <fullName evidence="1">Uncharacterized protein</fullName>
    </submittedName>
</protein>
<keyword evidence="2" id="KW-1185">Reference proteome</keyword>
<dbReference type="InterPro" id="IPR036047">
    <property type="entry name" value="F-box-like_dom_sf"/>
</dbReference>
<organism evidence="1 2">
    <name type="scientific">Symbiodinium microadriaticum</name>
    <name type="common">Dinoflagellate</name>
    <name type="synonym">Zooxanthella microadriatica</name>
    <dbReference type="NCBI Taxonomy" id="2951"/>
    <lineage>
        <taxon>Eukaryota</taxon>
        <taxon>Sar</taxon>
        <taxon>Alveolata</taxon>
        <taxon>Dinophyceae</taxon>
        <taxon>Suessiales</taxon>
        <taxon>Symbiodiniaceae</taxon>
        <taxon>Symbiodinium</taxon>
    </lineage>
</organism>
<comment type="caution">
    <text evidence="1">The sequence shown here is derived from an EMBL/GenBank/DDBJ whole genome shotgun (WGS) entry which is preliminary data.</text>
</comment>
<sequence length="588" mass="64355">MMTPSVATVGFFSFSGMQGITTIAKTYPLAYKYVNEWIAKQAVFPSQQDQSVAVLQELAALPVTDLAQMAFDLTKHPLASILGLDGQLRLQVVTAASERLLFAGDGSADWSIVQEFESDWTQESPASRMTFLSGRSLFKGLSFSPLIPSSQTYAWRRCKADGNRQRQKQAISDAAELIVPVLAIVSIVVPFWGSEGIFVHEGLEEVPEPCVYANGLWLASAAYPGSVAMEARILSCLTLKSLPSAARVARRWRVASALGFSKLLWRKQAQYSEVMLPDGKRRLGAGFVTFLRDGTALILAACHEAEEKTSRQWPFSRQLFADVLDMREGTYQKIEITKMRDDMAQLLGDDSARRQAVSSTRDHFVFHVNTFTGKKIAGAVRIPKIAGGSAVDPPSSMAPVSFAKSWASGEPIAELEALAVSLSFDIVCGCGIAPRGLQPPPVVVWDLSTGLVLQQFCHHAVQPDSSPVIPASPLEPVGGGYRFSVGNQVECFTSEGWQPGRVIEQNYRESDWPAGVSAPYQVRLTGDTPALIYVPQDLPRLIRPIGNRQAYESGEVDIQVAIHPTRRCMLVGLWQKSRGRVHCLEVVP</sequence>
<dbReference type="EMBL" id="LSRX01000462">
    <property type="protein sequence ID" value="OLP96581.1"/>
    <property type="molecule type" value="Genomic_DNA"/>
</dbReference>